<dbReference type="InterPro" id="IPR013785">
    <property type="entry name" value="Aldolase_TIM"/>
</dbReference>
<evidence type="ECO:0000313" key="2">
    <source>
        <dbReference type="Proteomes" id="UP000319557"/>
    </source>
</evidence>
<dbReference type="EMBL" id="CP036261">
    <property type="protein sequence ID" value="QDS89218.1"/>
    <property type="molecule type" value="Genomic_DNA"/>
</dbReference>
<evidence type="ECO:0000313" key="1">
    <source>
        <dbReference type="EMBL" id="QDS89218.1"/>
    </source>
</evidence>
<reference evidence="1 2" key="1">
    <citation type="submission" date="2019-02" db="EMBL/GenBank/DDBJ databases">
        <title>Deep-cultivation of Planctomycetes and their phenomic and genomic characterization uncovers novel biology.</title>
        <authorList>
            <person name="Wiegand S."/>
            <person name="Jogler M."/>
            <person name="Boedeker C."/>
            <person name="Pinto D."/>
            <person name="Vollmers J."/>
            <person name="Rivas-Marin E."/>
            <person name="Kohn T."/>
            <person name="Peeters S.H."/>
            <person name="Heuer A."/>
            <person name="Rast P."/>
            <person name="Oberbeckmann S."/>
            <person name="Bunk B."/>
            <person name="Jeske O."/>
            <person name="Meyerdierks A."/>
            <person name="Storesund J.E."/>
            <person name="Kallscheuer N."/>
            <person name="Luecker S."/>
            <person name="Lage O.M."/>
            <person name="Pohl T."/>
            <person name="Merkel B.J."/>
            <person name="Hornburger P."/>
            <person name="Mueller R.-W."/>
            <person name="Bruemmer F."/>
            <person name="Labrenz M."/>
            <person name="Spormann A.M."/>
            <person name="Op den Camp H."/>
            <person name="Overmann J."/>
            <person name="Amann R."/>
            <person name="Jetten M.S.M."/>
            <person name="Mascher T."/>
            <person name="Medema M.H."/>
            <person name="Devos D.P."/>
            <person name="Kaster A.-K."/>
            <person name="Ovreas L."/>
            <person name="Rohde M."/>
            <person name="Galperin M.Y."/>
            <person name="Jogler C."/>
        </authorList>
    </citation>
    <scope>NUCLEOTIDE SEQUENCE [LARGE SCALE GENOMIC DNA]</scope>
    <source>
        <strain evidence="1 2">EC9</strain>
    </source>
</reference>
<name>A0A517M2W1_9BACT</name>
<organism evidence="1 2">
    <name type="scientific">Rosistilla ulvae</name>
    <dbReference type="NCBI Taxonomy" id="1930277"/>
    <lineage>
        <taxon>Bacteria</taxon>
        <taxon>Pseudomonadati</taxon>
        <taxon>Planctomycetota</taxon>
        <taxon>Planctomycetia</taxon>
        <taxon>Pirellulales</taxon>
        <taxon>Pirellulaceae</taxon>
        <taxon>Rosistilla</taxon>
    </lineage>
</organism>
<gene>
    <name evidence="1" type="ORF">EC9_34150</name>
</gene>
<dbReference type="KEGG" id="ruv:EC9_34150"/>
<dbReference type="AlphaFoldDB" id="A0A517M2W1"/>
<evidence type="ECO:0008006" key="3">
    <source>
        <dbReference type="Google" id="ProtNLM"/>
    </source>
</evidence>
<keyword evidence="2" id="KW-1185">Reference proteome</keyword>
<dbReference type="RefSeq" id="WP_145346797.1">
    <property type="nucleotide sequence ID" value="NZ_CP036261.1"/>
</dbReference>
<protein>
    <recommendedName>
        <fullName evidence="3">Fructose-bisphosphate aldolase</fullName>
    </recommendedName>
</protein>
<dbReference type="Gene3D" id="3.20.20.70">
    <property type="entry name" value="Aldolase class I"/>
    <property type="match status" value="1"/>
</dbReference>
<accession>A0A517M2W1</accession>
<dbReference type="OrthoDB" id="236271at2"/>
<dbReference type="SUPFAM" id="SSF51569">
    <property type="entry name" value="Aldolase"/>
    <property type="match status" value="1"/>
</dbReference>
<sequence>MDKSLDQKLARIAADPTCNDFILADAKDPDLAFGLMGPGPAAADQRHRFRTLDEFRDIIREIVDRKLVDIMLMSASTSEILTIDERIFDDSPVTPAARANDTTDIWFAPGSHYRHQPSLPFSSTTIDHIQSGKYECRDVERTQGANLGLYSITLNNDAERDALTLNHYKQFRLEAEQKGFRHFLEVFAPNAIVHPVEDVASYVNDCIVRLLGGITRAGRPLFLKMPYFGPAAMEALVRYDSSLVVGILGGSAGTTMDAFRMLADAKKYGARVALFGRKINFAEDQIAFIGYLRQLADGTITADEAVRAYHGDLQTLGKTPHRELADDLQITHCPI</sequence>
<proteinExistence type="predicted"/>
<dbReference type="Proteomes" id="UP000319557">
    <property type="component" value="Chromosome"/>
</dbReference>